<dbReference type="OrthoDB" id="277926at2"/>
<dbReference type="RefSeq" id="WP_146404783.1">
    <property type="nucleotide sequence ID" value="NZ_SJPJ01000003.1"/>
</dbReference>
<dbReference type="EMBL" id="SJPJ01000003">
    <property type="protein sequence ID" value="TWT75782.1"/>
    <property type="molecule type" value="Genomic_DNA"/>
</dbReference>
<reference evidence="1 2" key="1">
    <citation type="submission" date="2019-02" db="EMBL/GenBank/DDBJ databases">
        <title>Deep-cultivation of Planctomycetes and their phenomic and genomic characterization uncovers novel biology.</title>
        <authorList>
            <person name="Wiegand S."/>
            <person name="Jogler M."/>
            <person name="Boedeker C."/>
            <person name="Pinto D."/>
            <person name="Vollmers J."/>
            <person name="Rivas-Marin E."/>
            <person name="Kohn T."/>
            <person name="Peeters S.H."/>
            <person name="Heuer A."/>
            <person name="Rast P."/>
            <person name="Oberbeckmann S."/>
            <person name="Bunk B."/>
            <person name="Jeske O."/>
            <person name="Meyerdierks A."/>
            <person name="Storesund J.E."/>
            <person name="Kallscheuer N."/>
            <person name="Luecker S."/>
            <person name="Lage O.M."/>
            <person name="Pohl T."/>
            <person name="Merkel B.J."/>
            <person name="Hornburger P."/>
            <person name="Mueller R.-W."/>
            <person name="Bruemmer F."/>
            <person name="Labrenz M."/>
            <person name="Spormann A.M."/>
            <person name="Op Den Camp H."/>
            <person name="Overmann J."/>
            <person name="Amann R."/>
            <person name="Jetten M.S.M."/>
            <person name="Mascher T."/>
            <person name="Medema M.H."/>
            <person name="Devos D.P."/>
            <person name="Kaster A.-K."/>
            <person name="Ovreas L."/>
            <person name="Rohde M."/>
            <person name="Galperin M.Y."/>
            <person name="Jogler C."/>
        </authorList>
    </citation>
    <scope>NUCLEOTIDE SEQUENCE [LARGE SCALE GENOMIC DNA]</scope>
    <source>
        <strain evidence="1 2">CA13</strain>
    </source>
</reference>
<keyword evidence="2" id="KW-1185">Reference proteome</keyword>
<dbReference type="AlphaFoldDB" id="A0A5C5YLL5"/>
<sequence>MLPTGIDSKVFGHLTLRESEFGIAGSVERSGTFESVLTAGDNKVRIVLNPDFDWPYPDGAEKQIRSLLNTAEQIHTKLQALGTDGIFKLHSSGIAQLGEYTGYDRWKASEEQLFANWVLESEIFFTDGFRLIYAGHPIYYLDLLLEFDCKFCPTHVQFDG</sequence>
<evidence type="ECO:0000313" key="1">
    <source>
        <dbReference type="EMBL" id="TWT75782.1"/>
    </source>
</evidence>
<organism evidence="1 2">
    <name type="scientific">Novipirellula herctigrandis</name>
    <dbReference type="NCBI Taxonomy" id="2527986"/>
    <lineage>
        <taxon>Bacteria</taxon>
        <taxon>Pseudomonadati</taxon>
        <taxon>Planctomycetota</taxon>
        <taxon>Planctomycetia</taxon>
        <taxon>Pirellulales</taxon>
        <taxon>Pirellulaceae</taxon>
        <taxon>Novipirellula</taxon>
    </lineage>
</organism>
<evidence type="ECO:0000313" key="2">
    <source>
        <dbReference type="Proteomes" id="UP000315010"/>
    </source>
</evidence>
<gene>
    <name evidence="1" type="ORF">CA13_73550</name>
</gene>
<name>A0A5C5YLL5_9BACT</name>
<dbReference type="Proteomes" id="UP000315010">
    <property type="component" value="Unassembled WGS sequence"/>
</dbReference>
<accession>A0A5C5YLL5</accession>
<comment type="caution">
    <text evidence="1">The sequence shown here is derived from an EMBL/GenBank/DDBJ whole genome shotgun (WGS) entry which is preliminary data.</text>
</comment>
<protein>
    <submittedName>
        <fullName evidence="1">Uncharacterized protein</fullName>
    </submittedName>
</protein>
<proteinExistence type="predicted"/>